<comment type="caution">
    <text evidence="1">The sequence shown here is derived from an EMBL/GenBank/DDBJ whole genome shotgun (WGS) entry which is preliminary data.</text>
</comment>
<name>A0ABN2JNJ6_9ACTN</name>
<dbReference type="EMBL" id="BAAAME010000002">
    <property type="protein sequence ID" value="GAA1733654.1"/>
    <property type="molecule type" value="Genomic_DNA"/>
</dbReference>
<organism evidence="1 2">
    <name type="scientific">Aeromicrobium alkaliterrae</name>
    <dbReference type="NCBI Taxonomy" id="302168"/>
    <lineage>
        <taxon>Bacteria</taxon>
        <taxon>Bacillati</taxon>
        <taxon>Actinomycetota</taxon>
        <taxon>Actinomycetes</taxon>
        <taxon>Propionibacteriales</taxon>
        <taxon>Nocardioidaceae</taxon>
        <taxon>Aeromicrobium</taxon>
    </lineage>
</organism>
<evidence type="ECO:0008006" key="3">
    <source>
        <dbReference type="Google" id="ProtNLM"/>
    </source>
</evidence>
<reference evidence="1 2" key="1">
    <citation type="journal article" date="2019" name="Int. J. Syst. Evol. Microbiol.">
        <title>The Global Catalogue of Microorganisms (GCM) 10K type strain sequencing project: providing services to taxonomists for standard genome sequencing and annotation.</title>
        <authorList>
            <consortium name="The Broad Institute Genomics Platform"/>
            <consortium name="The Broad Institute Genome Sequencing Center for Infectious Disease"/>
            <person name="Wu L."/>
            <person name="Ma J."/>
        </authorList>
    </citation>
    <scope>NUCLEOTIDE SEQUENCE [LARGE SCALE GENOMIC DNA]</scope>
    <source>
        <strain evidence="1 2">JCM 13518</strain>
    </source>
</reference>
<dbReference type="Proteomes" id="UP001501057">
    <property type="component" value="Unassembled WGS sequence"/>
</dbReference>
<accession>A0ABN2JNJ6</accession>
<proteinExistence type="predicted"/>
<dbReference type="RefSeq" id="WP_344198966.1">
    <property type="nucleotide sequence ID" value="NZ_BAAAME010000002.1"/>
</dbReference>
<evidence type="ECO:0000313" key="1">
    <source>
        <dbReference type="EMBL" id="GAA1733654.1"/>
    </source>
</evidence>
<protein>
    <recommendedName>
        <fullName evidence="3">J domain-containing protein</fullName>
    </recommendedName>
</protein>
<evidence type="ECO:0000313" key="2">
    <source>
        <dbReference type="Proteomes" id="UP001501057"/>
    </source>
</evidence>
<keyword evidence="2" id="KW-1185">Reference proteome</keyword>
<sequence>MEAFVEPATSVTQITVVLVASDGEWTRRRIPSAKAAADLARKLEIPVYDTNRVGYPQRMRDYDQRQRLNPTARATVNLKPAPALTPAEKNAVMTLEVIAGVDPLADDASREELVHLWRQARSKAHPDRTGGKRDAWDKVESAARALGLDS</sequence>
<gene>
    <name evidence="1" type="ORF">GCM10009710_12950</name>
</gene>